<feature type="region of interest" description="Disordered" evidence="1">
    <location>
        <begin position="112"/>
        <end position="146"/>
    </location>
</feature>
<feature type="region of interest" description="Disordered" evidence="1">
    <location>
        <begin position="263"/>
        <end position="313"/>
    </location>
</feature>
<feature type="compositionally biased region" description="Basic and acidic residues" evidence="1">
    <location>
        <begin position="265"/>
        <end position="283"/>
    </location>
</feature>
<name>A0A4U6VSI8_SETVI</name>
<gene>
    <name evidence="2" type="ORF">SEVIR_2G131400v2</name>
</gene>
<dbReference type="Proteomes" id="UP000298652">
    <property type="component" value="Chromosome 2"/>
</dbReference>
<organism evidence="2 3">
    <name type="scientific">Setaria viridis</name>
    <name type="common">Green bristlegrass</name>
    <name type="synonym">Setaria italica subsp. viridis</name>
    <dbReference type="NCBI Taxonomy" id="4556"/>
    <lineage>
        <taxon>Eukaryota</taxon>
        <taxon>Viridiplantae</taxon>
        <taxon>Streptophyta</taxon>
        <taxon>Embryophyta</taxon>
        <taxon>Tracheophyta</taxon>
        <taxon>Spermatophyta</taxon>
        <taxon>Magnoliopsida</taxon>
        <taxon>Liliopsida</taxon>
        <taxon>Poales</taxon>
        <taxon>Poaceae</taxon>
        <taxon>PACMAD clade</taxon>
        <taxon>Panicoideae</taxon>
        <taxon>Panicodae</taxon>
        <taxon>Paniceae</taxon>
        <taxon>Cenchrinae</taxon>
        <taxon>Setaria</taxon>
    </lineage>
</organism>
<protein>
    <submittedName>
        <fullName evidence="2">Uncharacterized protein</fullName>
    </submittedName>
</protein>
<proteinExistence type="predicted"/>
<dbReference type="AlphaFoldDB" id="A0A4U6VSI8"/>
<dbReference type="Gramene" id="TKW31824">
    <property type="protein sequence ID" value="TKW31824"/>
    <property type="gene ID" value="SEVIR_2G131400v2"/>
</dbReference>
<sequence length="382" mass="42505">MGGLSDLDFSIGLEIQRIVHDRFASTISFHPQTSSSEFFLVASFGRSALHLNVDYVSLILQSCLGGIAKDFNVLFLLGSINGGPNSAREHALWLQQCDDEWTYVGIKKSKRNKFQGSIPSHTHPRKSYAQVARSPTPEPQDSTHQPVWRPSVFSRVNFASDGNALRATGSGGVAGNGIQAGRKSMFDHLCSMPRSHMGESLNVQNSNPKHDCNDPSLLSYARCLSLEHLAKSGWCDIRCKSCFRYGQTMQSCLNRKLAPYIYRPKQPEGPHSQHPEVSREKEINAQSPPTNHCSASSSPPRQPKKHQLSSSSPPVAMANFAIDSRPHARRGFEVIPHDQSTLSFMCLHMDNVVRDLCLAINFYRCDNSEPSEQNFATLLIFY</sequence>
<dbReference type="EMBL" id="CM016553">
    <property type="protein sequence ID" value="TKW31824.1"/>
    <property type="molecule type" value="Genomic_DNA"/>
</dbReference>
<evidence type="ECO:0000256" key="1">
    <source>
        <dbReference type="SAM" id="MobiDB-lite"/>
    </source>
</evidence>
<evidence type="ECO:0000313" key="3">
    <source>
        <dbReference type="Proteomes" id="UP000298652"/>
    </source>
</evidence>
<dbReference type="PANTHER" id="PTHR33075">
    <property type="entry name" value="OS02G0499800 PROTEIN"/>
    <property type="match status" value="1"/>
</dbReference>
<reference evidence="2" key="1">
    <citation type="submission" date="2019-03" db="EMBL/GenBank/DDBJ databases">
        <title>WGS assembly of Setaria viridis.</title>
        <authorList>
            <person name="Huang P."/>
            <person name="Jenkins J."/>
            <person name="Grimwood J."/>
            <person name="Barry K."/>
            <person name="Healey A."/>
            <person name="Mamidi S."/>
            <person name="Sreedasyam A."/>
            <person name="Shu S."/>
            <person name="Feldman M."/>
            <person name="Wu J."/>
            <person name="Yu Y."/>
            <person name="Chen C."/>
            <person name="Johnson J."/>
            <person name="Rokhsar D."/>
            <person name="Baxter I."/>
            <person name="Schmutz J."/>
            <person name="Brutnell T."/>
            <person name="Kellogg E."/>
        </authorList>
    </citation>
    <scope>NUCLEOTIDE SEQUENCE [LARGE SCALE GENOMIC DNA]</scope>
</reference>
<dbReference type="PANTHER" id="PTHR33075:SF7">
    <property type="entry name" value="OS02G0303350 PROTEIN"/>
    <property type="match status" value="1"/>
</dbReference>
<feature type="compositionally biased region" description="Polar residues" evidence="1">
    <location>
        <begin position="284"/>
        <end position="299"/>
    </location>
</feature>
<keyword evidence="3" id="KW-1185">Reference proteome</keyword>
<accession>A0A4U6VSI8</accession>
<evidence type="ECO:0000313" key="2">
    <source>
        <dbReference type="EMBL" id="TKW31824.1"/>
    </source>
</evidence>